<dbReference type="EMBL" id="BMAW01095505">
    <property type="protein sequence ID" value="GFS70484.1"/>
    <property type="molecule type" value="Genomic_DNA"/>
</dbReference>
<dbReference type="SMART" id="SM00186">
    <property type="entry name" value="FBG"/>
    <property type="match status" value="1"/>
</dbReference>
<dbReference type="NCBIfam" id="NF040941">
    <property type="entry name" value="GGGWT_bact"/>
    <property type="match status" value="1"/>
</dbReference>
<dbReference type="SUPFAM" id="SSF56496">
    <property type="entry name" value="Fibrinogen C-terminal domain-like"/>
    <property type="match status" value="1"/>
</dbReference>
<keyword evidence="4" id="KW-1185">Reference proteome</keyword>
<dbReference type="InterPro" id="IPR014716">
    <property type="entry name" value="Fibrinogen_a/b/g_C_1"/>
</dbReference>
<dbReference type="PANTHER" id="PTHR19143">
    <property type="entry name" value="FIBRINOGEN/TENASCIN/ANGIOPOEITIN"/>
    <property type="match status" value="1"/>
</dbReference>
<dbReference type="InterPro" id="IPR012337">
    <property type="entry name" value="RNaseH-like_sf"/>
</dbReference>
<dbReference type="Pfam" id="PF00147">
    <property type="entry name" value="Fibrinogen_C"/>
    <property type="match status" value="1"/>
</dbReference>
<evidence type="ECO:0000256" key="1">
    <source>
        <dbReference type="SAM" id="MobiDB-lite"/>
    </source>
</evidence>
<evidence type="ECO:0000313" key="4">
    <source>
        <dbReference type="Proteomes" id="UP000887013"/>
    </source>
</evidence>
<dbReference type="GO" id="GO:0005615">
    <property type="term" value="C:extracellular space"/>
    <property type="evidence" value="ECO:0007669"/>
    <property type="project" value="TreeGrafter"/>
</dbReference>
<evidence type="ECO:0000259" key="2">
    <source>
        <dbReference type="PROSITE" id="PS51406"/>
    </source>
</evidence>
<dbReference type="Proteomes" id="UP000887013">
    <property type="component" value="Unassembled WGS sequence"/>
</dbReference>
<organism evidence="3 4">
    <name type="scientific">Nephila pilipes</name>
    <name type="common">Giant wood spider</name>
    <name type="synonym">Nephila maculata</name>
    <dbReference type="NCBI Taxonomy" id="299642"/>
    <lineage>
        <taxon>Eukaryota</taxon>
        <taxon>Metazoa</taxon>
        <taxon>Ecdysozoa</taxon>
        <taxon>Arthropoda</taxon>
        <taxon>Chelicerata</taxon>
        <taxon>Arachnida</taxon>
        <taxon>Araneae</taxon>
        <taxon>Araneomorphae</taxon>
        <taxon>Entelegynae</taxon>
        <taxon>Araneoidea</taxon>
        <taxon>Nephilidae</taxon>
        <taxon>Nephila</taxon>
    </lineage>
</organism>
<dbReference type="InterPro" id="IPR050373">
    <property type="entry name" value="Fibrinogen_C-term_domain"/>
</dbReference>
<dbReference type="SUPFAM" id="SSF53098">
    <property type="entry name" value="Ribonuclease H-like"/>
    <property type="match status" value="1"/>
</dbReference>
<feature type="region of interest" description="Disordered" evidence="1">
    <location>
        <begin position="97"/>
        <end position="117"/>
    </location>
</feature>
<dbReference type="Gene3D" id="3.90.215.10">
    <property type="entry name" value="Gamma Fibrinogen, chain A, domain 1"/>
    <property type="match status" value="1"/>
</dbReference>
<feature type="compositionally biased region" description="Polar residues" evidence="1">
    <location>
        <begin position="106"/>
        <end position="117"/>
    </location>
</feature>
<protein>
    <submittedName>
        <fullName evidence="3">Techylectin-5A</fullName>
    </submittedName>
</protein>
<proteinExistence type="predicted"/>
<dbReference type="OrthoDB" id="6425181at2759"/>
<dbReference type="InterPro" id="IPR036056">
    <property type="entry name" value="Fibrinogen-like_C"/>
</dbReference>
<evidence type="ECO:0000313" key="3">
    <source>
        <dbReference type="EMBL" id="GFS70484.1"/>
    </source>
</evidence>
<comment type="caution">
    <text evidence="3">The sequence shown here is derived from an EMBL/GenBank/DDBJ whole genome shotgun (WGS) entry which is preliminary data.</text>
</comment>
<dbReference type="CDD" id="cd00087">
    <property type="entry name" value="FReD"/>
    <property type="match status" value="1"/>
</dbReference>
<dbReference type="PANTHER" id="PTHR19143:SF458">
    <property type="entry name" value="FIBRINOGEN C-TERMINAL DOMAIN-CONTAINING PROTEIN-RELATED"/>
    <property type="match status" value="1"/>
</dbReference>
<sequence length="419" mass="49018">MAQQSFESLPKVAAVIEKVKNIVKWLKQSVACSDELRKEIERKLNESVTTWWNSTFYMLERFLELIEASLLDPRFKNLHSQDKALLGTWIRKLNNETREDGESSDSEGGQLSPAPSSSREYYFWKDHCKMFTKYRKSEFITFGFNMHHFYISIASLLILLTAQHYADGNQMAFKQNQKVLALFDKSEFALAKTQSISPDSGRNPFQNDNRPRECSEILTKGYKKCGVYTIWPTAAKSVDVYCDMDTEGGGWTVIQRRGNFWKQQNFHLGWQSYKVGFGNINRDFWLGNDIIYNLTKQGTWELRIDLTDRLGEARYAVYNNFRIEDESFDYTLHVGHYRGDAGDGFKFHNGKRFSTTDRGDDKNCSNINKGGWWYNDFAYVHLNGLYQPDEHAPQSIHWWEWEYNKGLGSTEMKIRLKRH</sequence>
<dbReference type="PROSITE" id="PS51406">
    <property type="entry name" value="FIBRINOGEN_C_2"/>
    <property type="match status" value="1"/>
</dbReference>
<feature type="domain" description="Fibrinogen C-terminal" evidence="2">
    <location>
        <begin position="205"/>
        <end position="418"/>
    </location>
</feature>
<accession>A0A8X6MP37</accession>
<dbReference type="InterPro" id="IPR002181">
    <property type="entry name" value="Fibrinogen_a/b/g_C_dom"/>
</dbReference>
<gene>
    <name evidence="3" type="ORF">NPIL_692531</name>
</gene>
<dbReference type="AlphaFoldDB" id="A0A8X6MP37"/>
<name>A0A8X6MP37_NEPPI</name>
<reference evidence="3" key="1">
    <citation type="submission" date="2020-08" db="EMBL/GenBank/DDBJ databases">
        <title>Multicomponent nature underlies the extraordinary mechanical properties of spider dragline silk.</title>
        <authorList>
            <person name="Kono N."/>
            <person name="Nakamura H."/>
            <person name="Mori M."/>
            <person name="Yoshida Y."/>
            <person name="Ohtoshi R."/>
            <person name="Malay A.D."/>
            <person name="Moran D.A.P."/>
            <person name="Tomita M."/>
            <person name="Numata K."/>
            <person name="Arakawa K."/>
        </authorList>
    </citation>
    <scope>NUCLEOTIDE SEQUENCE</scope>
</reference>